<feature type="non-terminal residue" evidence="1">
    <location>
        <position position="109"/>
    </location>
</feature>
<sequence>MRPEPSFYVIVGENGFIMDTYRRAVKEKLVRRDYRWNLVLTDYSTLELSQLVLPTVTLQADPGECCKLMKREDCSCPNDFQRKQYILNALIQYVAEVYSKLDRDLPLVT</sequence>
<gene>
    <name evidence="1" type="primary">HaOG201017</name>
    <name evidence="1" type="ORF">B5X24_HaOG201017</name>
</gene>
<organism evidence="1 2">
    <name type="scientific">Helicoverpa armigera</name>
    <name type="common">Cotton bollworm</name>
    <name type="synonym">Heliothis armigera</name>
    <dbReference type="NCBI Taxonomy" id="29058"/>
    <lineage>
        <taxon>Eukaryota</taxon>
        <taxon>Metazoa</taxon>
        <taxon>Ecdysozoa</taxon>
        <taxon>Arthropoda</taxon>
        <taxon>Hexapoda</taxon>
        <taxon>Insecta</taxon>
        <taxon>Pterygota</taxon>
        <taxon>Neoptera</taxon>
        <taxon>Endopterygota</taxon>
        <taxon>Lepidoptera</taxon>
        <taxon>Glossata</taxon>
        <taxon>Ditrysia</taxon>
        <taxon>Noctuoidea</taxon>
        <taxon>Noctuidae</taxon>
        <taxon>Heliothinae</taxon>
        <taxon>Helicoverpa</taxon>
    </lineage>
</organism>
<dbReference type="OrthoDB" id="5984008at2759"/>
<dbReference type="AlphaFoldDB" id="A0A2W1B6A3"/>
<proteinExistence type="predicted"/>
<evidence type="ECO:0000313" key="1">
    <source>
        <dbReference type="EMBL" id="PZC70395.1"/>
    </source>
</evidence>
<name>A0A2W1B6A3_HELAM</name>
<reference evidence="1 2" key="1">
    <citation type="journal article" date="2017" name="BMC Biol.">
        <title>Genomic innovations, transcriptional plasticity and gene loss underlying the evolution and divergence of two highly polyphagous and invasive Helicoverpa pest species.</title>
        <authorList>
            <person name="Pearce S.L."/>
            <person name="Clarke D.F."/>
            <person name="East P.D."/>
            <person name="Elfekih S."/>
            <person name="Gordon K.H."/>
            <person name="Jermiin L.S."/>
            <person name="McGaughran A."/>
            <person name="Oakeshott J.G."/>
            <person name="Papanikolaou A."/>
            <person name="Perera O.P."/>
            <person name="Rane R.V."/>
            <person name="Richards S."/>
            <person name="Tay W.T."/>
            <person name="Walsh T.K."/>
            <person name="Anderson A."/>
            <person name="Anderson C.J."/>
            <person name="Asgari S."/>
            <person name="Board P.G."/>
            <person name="Bretschneider A."/>
            <person name="Campbell P.M."/>
            <person name="Chertemps T."/>
            <person name="Christeller J.T."/>
            <person name="Coppin C.W."/>
            <person name="Downes S.J."/>
            <person name="Duan G."/>
            <person name="Farnsworth C.A."/>
            <person name="Good R.T."/>
            <person name="Han L.B."/>
            <person name="Han Y.C."/>
            <person name="Hatje K."/>
            <person name="Horne I."/>
            <person name="Huang Y.P."/>
            <person name="Hughes D.S."/>
            <person name="Jacquin-Joly E."/>
            <person name="James W."/>
            <person name="Jhangiani S."/>
            <person name="Kollmar M."/>
            <person name="Kuwar S.S."/>
            <person name="Li S."/>
            <person name="Liu N.Y."/>
            <person name="Maibeche M.T."/>
            <person name="Miller J.R."/>
            <person name="Montagne N."/>
            <person name="Perry T."/>
            <person name="Qu J."/>
            <person name="Song S.V."/>
            <person name="Sutton G.G."/>
            <person name="Vogel H."/>
            <person name="Walenz B.P."/>
            <person name="Xu W."/>
            <person name="Zhang H.J."/>
            <person name="Zou Z."/>
            <person name="Batterham P."/>
            <person name="Edwards O.R."/>
            <person name="Feyereisen R."/>
            <person name="Gibbs R.A."/>
            <person name="Heckel D.G."/>
            <person name="McGrath A."/>
            <person name="Robin C."/>
            <person name="Scherer S.E."/>
            <person name="Worley K.C."/>
            <person name="Wu Y.D."/>
        </authorList>
    </citation>
    <scope>NUCLEOTIDE SEQUENCE [LARGE SCALE GENOMIC DNA]</scope>
    <source>
        <strain evidence="1">Harm_GR_Male_#8</strain>
        <tissue evidence="1">Whole organism</tissue>
    </source>
</reference>
<evidence type="ECO:0000313" key="2">
    <source>
        <dbReference type="Proteomes" id="UP000249218"/>
    </source>
</evidence>
<keyword evidence="2" id="KW-1185">Reference proteome</keyword>
<dbReference type="EMBL" id="KZ150668">
    <property type="protein sequence ID" value="PZC70395.1"/>
    <property type="molecule type" value="Genomic_DNA"/>
</dbReference>
<accession>A0A2W1B6A3</accession>
<protein>
    <submittedName>
        <fullName evidence="1">Uncharacterized protein</fullName>
    </submittedName>
</protein>
<dbReference type="Proteomes" id="UP000249218">
    <property type="component" value="Unassembled WGS sequence"/>
</dbReference>